<dbReference type="EMBL" id="PVZC01000003">
    <property type="protein sequence ID" value="PRX99534.1"/>
    <property type="molecule type" value="Genomic_DNA"/>
</dbReference>
<keyword evidence="5" id="KW-1185">Reference proteome</keyword>
<comment type="caution">
    <text evidence="4">The sequence shown here is derived from an EMBL/GenBank/DDBJ whole genome shotgun (WGS) entry which is preliminary data.</text>
</comment>
<dbReference type="PANTHER" id="PTHR30590">
    <property type="entry name" value="INNER MEMBRANE PROTEIN"/>
    <property type="match status" value="1"/>
</dbReference>
<feature type="transmembrane region" description="Helical" evidence="2">
    <location>
        <begin position="195"/>
        <end position="218"/>
    </location>
</feature>
<feature type="domain" description="DUF418" evidence="3">
    <location>
        <begin position="218"/>
        <end position="383"/>
    </location>
</feature>
<accession>A0A2T0Q6V6</accession>
<dbReference type="Proteomes" id="UP000237846">
    <property type="component" value="Unassembled WGS sequence"/>
</dbReference>
<dbReference type="PANTHER" id="PTHR30590:SF2">
    <property type="entry name" value="INNER MEMBRANE PROTEIN"/>
    <property type="match status" value="1"/>
</dbReference>
<evidence type="ECO:0000256" key="2">
    <source>
        <dbReference type="SAM" id="Phobius"/>
    </source>
</evidence>
<reference evidence="4 5" key="1">
    <citation type="submission" date="2018-03" db="EMBL/GenBank/DDBJ databases">
        <title>Genomic Encyclopedia of Archaeal and Bacterial Type Strains, Phase II (KMG-II): from individual species to whole genera.</title>
        <authorList>
            <person name="Goeker M."/>
        </authorList>
    </citation>
    <scope>NUCLEOTIDE SEQUENCE [LARGE SCALE GENOMIC DNA]</scope>
    <source>
        <strain evidence="4 5">DSM 45601</strain>
    </source>
</reference>
<feature type="transmembrane region" description="Helical" evidence="2">
    <location>
        <begin position="238"/>
        <end position="257"/>
    </location>
</feature>
<dbReference type="RefSeq" id="WP_245930098.1">
    <property type="nucleotide sequence ID" value="NZ_PVZC01000003.1"/>
</dbReference>
<keyword evidence="2" id="KW-0472">Membrane</keyword>
<feature type="transmembrane region" description="Helical" evidence="2">
    <location>
        <begin position="341"/>
        <end position="364"/>
    </location>
</feature>
<organism evidence="4 5">
    <name type="scientific">Allonocardiopsis opalescens</name>
    <dbReference type="NCBI Taxonomy" id="1144618"/>
    <lineage>
        <taxon>Bacteria</taxon>
        <taxon>Bacillati</taxon>
        <taxon>Actinomycetota</taxon>
        <taxon>Actinomycetes</taxon>
        <taxon>Streptosporangiales</taxon>
        <taxon>Allonocardiopsis</taxon>
    </lineage>
</organism>
<evidence type="ECO:0000259" key="3">
    <source>
        <dbReference type="Pfam" id="PF04235"/>
    </source>
</evidence>
<dbReference type="AlphaFoldDB" id="A0A2T0Q6V6"/>
<feature type="transmembrane region" description="Helical" evidence="2">
    <location>
        <begin position="316"/>
        <end position="335"/>
    </location>
</feature>
<proteinExistence type="predicted"/>
<feature type="transmembrane region" description="Helical" evidence="2">
    <location>
        <begin position="134"/>
        <end position="150"/>
    </location>
</feature>
<dbReference type="Pfam" id="PF04235">
    <property type="entry name" value="DUF418"/>
    <property type="match status" value="1"/>
</dbReference>
<feature type="transmembrane region" description="Helical" evidence="2">
    <location>
        <begin position="277"/>
        <end position="295"/>
    </location>
</feature>
<keyword evidence="2" id="KW-0812">Transmembrane</keyword>
<sequence length="392" mass="40121">MTTRPPDTLGPPATARTAPRSLAPDLARGTMLLVIALAHAQVLSTALPGAAALDLSGAAAHTVAAAHTLLVDSRGYPMFAALFGYGLVRIASRRRASGSSPREVRGLLRRRGGWMVLIGFCHVALLFYGDIIAAYGLLAVAAAGALAAGGRRLLGHAALWAAIGAAVFGAAGPAIPSGADPTDIGPLLSAAYRMMSWVLTTPLFAVMAVAPFLVGIWAARLRLLDEPERHRPLLRRTAVIGVAAAVLGGVPLAVLNSGLAGEPGMLAVSAATGVHTLTGYFGGLGYAAIIALVAVRIGERRGFAVRALAACGQRSMSCYLAQSVAWLILFEPYLAGLGGSLHPLVAAGVGTGVWAVTVLLAYALHRAGRAGPAEALLRRLSYGPRHARVAAG</sequence>
<evidence type="ECO:0000313" key="5">
    <source>
        <dbReference type="Proteomes" id="UP000237846"/>
    </source>
</evidence>
<protein>
    <submittedName>
        <fullName evidence="4">Putative membrane protein YeiB</fullName>
    </submittedName>
</protein>
<evidence type="ECO:0000313" key="4">
    <source>
        <dbReference type="EMBL" id="PRX99534.1"/>
    </source>
</evidence>
<gene>
    <name evidence="4" type="ORF">CLV72_103135</name>
</gene>
<dbReference type="InterPro" id="IPR052529">
    <property type="entry name" value="Bact_Transport_Assoc"/>
</dbReference>
<keyword evidence="2" id="KW-1133">Transmembrane helix</keyword>
<name>A0A2T0Q6V6_9ACTN</name>
<evidence type="ECO:0000256" key="1">
    <source>
        <dbReference type="SAM" id="MobiDB-lite"/>
    </source>
</evidence>
<feature type="region of interest" description="Disordered" evidence="1">
    <location>
        <begin position="1"/>
        <end position="21"/>
    </location>
</feature>
<dbReference type="InterPro" id="IPR007349">
    <property type="entry name" value="DUF418"/>
</dbReference>
<feature type="transmembrane region" description="Helical" evidence="2">
    <location>
        <begin position="157"/>
        <end position="175"/>
    </location>
</feature>